<dbReference type="SUPFAM" id="SSF52540">
    <property type="entry name" value="P-loop containing nucleoside triphosphate hydrolases"/>
    <property type="match status" value="1"/>
</dbReference>
<organism evidence="6 7">
    <name type="scientific">Heterodermia speciosa</name>
    <dbReference type="NCBI Taxonomy" id="116794"/>
    <lineage>
        <taxon>Eukaryota</taxon>
        <taxon>Fungi</taxon>
        <taxon>Dikarya</taxon>
        <taxon>Ascomycota</taxon>
        <taxon>Pezizomycotina</taxon>
        <taxon>Lecanoromycetes</taxon>
        <taxon>OSLEUM clade</taxon>
        <taxon>Lecanoromycetidae</taxon>
        <taxon>Caliciales</taxon>
        <taxon>Physciaceae</taxon>
        <taxon>Heterodermia</taxon>
    </lineage>
</organism>
<gene>
    <name evidence="6" type="ORF">HETSPECPRED_002601</name>
</gene>
<dbReference type="InterPro" id="IPR000375">
    <property type="entry name" value="Dynamin_stalk"/>
</dbReference>
<dbReference type="InterPro" id="IPR027417">
    <property type="entry name" value="P-loop_NTPase"/>
</dbReference>
<dbReference type="EMBL" id="CAJPDS010000016">
    <property type="protein sequence ID" value="CAF9915855.1"/>
    <property type="molecule type" value="Genomic_DNA"/>
</dbReference>
<proteinExistence type="predicted"/>
<keyword evidence="3" id="KW-0175">Coiled coil</keyword>
<dbReference type="GO" id="GO:0016020">
    <property type="term" value="C:membrane"/>
    <property type="evidence" value="ECO:0007669"/>
    <property type="project" value="TreeGrafter"/>
</dbReference>
<dbReference type="Gene3D" id="1.20.120.1240">
    <property type="entry name" value="Dynamin, middle domain"/>
    <property type="match status" value="1"/>
</dbReference>
<name>A0A8H3F283_9LECA</name>
<evidence type="ECO:0000313" key="6">
    <source>
        <dbReference type="EMBL" id="CAF9915855.1"/>
    </source>
</evidence>
<evidence type="ECO:0000259" key="5">
    <source>
        <dbReference type="PROSITE" id="PS51718"/>
    </source>
</evidence>
<evidence type="ECO:0000256" key="1">
    <source>
        <dbReference type="ARBA" id="ARBA00022741"/>
    </source>
</evidence>
<dbReference type="PANTHER" id="PTHR11566:SF215">
    <property type="entry name" value="DYNAMIN GTPASE"/>
    <property type="match status" value="1"/>
</dbReference>
<dbReference type="GO" id="GO:0016559">
    <property type="term" value="P:peroxisome fission"/>
    <property type="evidence" value="ECO:0007669"/>
    <property type="project" value="TreeGrafter"/>
</dbReference>
<keyword evidence="2" id="KW-0342">GTP-binding</keyword>
<dbReference type="InterPro" id="IPR022812">
    <property type="entry name" value="Dynamin"/>
</dbReference>
<evidence type="ECO:0000256" key="3">
    <source>
        <dbReference type="SAM" id="Coils"/>
    </source>
</evidence>
<feature type="domain" description="GED" evidence="4">
    <location>
        <begin position="632"/>
        <end position="719"/>
    </location>
</feature>
<feature type="domain" description="Dynamin-type G" evidence="5">
    <location>
        <begin position="30"/>
        <end position="321"/>
    </location>
</feature>
<dbReference type="GO" id="GO:0003924">
    <property type="term" value="F:GTPase activity"/>
    <property type="evidence" value="ECO:0007669"/>
    <property type="project" value="InterPro"/>
</dbReference>
<dbReference type="GO" id="GO:0048312">
    <property type="term" value="P:intracellular distribution of mitochondria"/>
    <property type="evidence" value="ECO:0007669"/>
    <property type="project" value="TreeGrafter"/>
</dbReference>
<dbReference type="FunFam" id="3.40.50.300:FF:001425">
    <property type="entry name" value="Dynamin GTPase, putative"/>
    <property type="match status" value="1"/>
</dbReference>
<dbReference type="PRINTS" id="PR00195">
    <property type="entry name" value="DYNAMIN"/>
</dbReference>
<feature type="coiled-coil region" evidence="3">
    <location>
        <begin position="687"/>
        <end position="714"/>
    </location>
</feature>
<keyword evidence="1" id="KW-0547">Nucleotide-binding</keyword>
<dbReference type="InterPro" id="IPR045063">
    <property type="entry name" value="Dynamin_N"/>
</dbReference>
<dbReference type="AlphaFoldDB" id="A0A8H3F283"/>
<dbReference type="PANTHER" id="PTHR11566">
    <property type="entry name" value="DYNAMIN"/>
    <property type="match status" value="1"/>
</dbReference>
<dbReference type="Pfam" id="PF00350">
    <property type="entry name" value="Dynamin_N"/>
    <property type="match status" value="1"/>
</dbReference>
<dbReference type="SMART" id="SM00053">
    <property type="entry name" value="DYNc"/>
    <property type="match status" value="1"/>
</dbReference>
<dbReference type="PROSITE" id="PS51718">
    <property type="entry name" value="G_DYNAMIN_2"/>
    <property type="match status" value="1"/>
</dbReference>
<evidence type="ECO:0000313" key="7">
    <source>
        <dbReference type="Proteomes" id="UP000664521"/>
    </source>
</evidence>
<dbReference type="Gene3D" id="3.40.50.300">
    <property type="entry name" value="P-loop containing nucleotide triphosphate hydrolases"/>
    <property type="match status" value="1"/>
</dbReference>
<protein>
    <submittedName>
        <fullName evidence="6">Uncharacterized protein</fullName>
    </submittedName>
</protein>
<evidence type="ECO:0000259" key="4">
    <source>
        <dbReference type="PROSITE" id="PS51388"/>
    </source>
</evidence>
<dbReference type="PROSITE" id="PS51388">
    <property type="entry name" value="GED"/>
    <property type="match status" value="1"/>
</dbReference>
<dbReference type="InterPro" id="IPR030381">
    <property type="entry name" value="G_DYNAMIN_dom"/>
</dbReference>
<accession>A0A8H3F283</accession>
<dbReference type="CDD" id="cd08771">
    <property type="entry name" value="DLP_1"/>
    <property type="match status" value="1"/>
</dbReference>
<dbReference type="GO" id="GO:0005874">
    <property type="term" value="C:microtubule"/>
    <property type="evidence" value="ECO:0007669"/>
    <property type="project" value="TreeGrafter"/>
</dbReference>
<dbReference type="GO" id="GO:0006897">
    <property type="term" value="P:endocytosis"/>
    <property type="evidence" value="ECO:0007669"/>
    <property type="project" value="TreeGrafter"/>
</dbReference>
<dbReference type="Pfam" id="PF01031">
    <property type="entry name" value="Dynamin_M"/>
    <property type="match status" value="1"/>
</dbReference>
<dbReference type="GO" id="GO:0000266">
    <property type="term" value="P:mitochondrial fission"/>
    <property type="evidence" value="ECO:0007669"/>
    <property type="project" value="TreeGrafter"/>
</dbReference>
<dbReference type="GO" id="GO:0008017">
    <property type="term" value="F:microtubule binding"/>
    <property type="evidence" value="ECO:0007669"/>
    <property type="project" value="TreeGrafter"/>
</dbReference>
<dbReference type="GO" id="GO:0005525">
    <property type="term" value="F:GTP binding"/>
    <property type="evidence" value="ECO:0007669"/>
    <property type="project" value="InterPro"/>
</dbReference>
<dbReference type="Proteomes" id="UP000664521">
    <property type="component" value="Unassembled WGS sequence"/>
</dbReference>
<sequence length="719" mass="81319">MSSQNSASGLADPGLLEKIDKLFACKVGEYVDLPQLVVVGDQSSGKSSVLEALTNLPFPRESTLCTRFATQITFRRSPETTVAASVIPSSESSEDHQKTARDWKKEDLQQLDSSTFASIMEEVNGIMEFKADSYGVQSQFSNDVLRLEISGPNQEHLSVIDVPGLFQRHKEGVTTKADIELVKRMVYGYMNNPRSVMLTVIPANVDIATQGILEKAEEFDSEGNRTLGVLTKPDLVDRGAEHNVVNLITDREHPLRLGWHLLRNAGQSELANSIASRQQAERDFFNTVAPWNELARDKVGINSFRSKLQEVLSDHIRREFPKVKTEISRRLKASTQALRDLGTKRQTPTEQYQYLIGISMEFQKVVVDALATNYGRHEMFKDLPSLRLVTAAVNRSETMATMFAKDGHTYHFADEAKAAEDASSDIDVDLGDLFESNAAPDQSVTTSVRQYRSRTAIDDLLPSTSDVAKPRRGKTFDWLRRVYRESRGYEIGTVNPTLLASIMKEQARKWGDIALGYIADIIVLTHTFIEDLLREICPTRRVRDGILSLLMDQLCTKYKAAIKHVVFLLSVDRDGTPSTLNHYFNDTLQKCRQKRLHNRIQSKTVSDCTHGEVVRTSDLYQHEHMGNEEHTIQDLHDVLESYYKVSRKTFVDNLRKQVGDHFLISGPDTPLTLFSPAFVSKLTHEELEEAVGEDRQLKRRRADLEKETKDLEEAMKILR</sequence>
<dbReference type="InterPro" id="IPR020850">
    <property type="entry name" value="GED_dom"/>
</dbReference>
<dbReference type="OrthoDB" id="415706at2759"/>
<reference evidence="6" key="1">
    <citation type="submission" date="2021-03" db="EMBL/GenBank/DDBJ databases">
        <authorList>
            <person name="Tagirdzhanova G."/>
        </authorList>
    </citation>
    <scope>NUCLEOTIDE SEQUENCE</scope>
</reference>
<keyword evidence="7" id="KW-1185">Reference proteome</keyword>
<dbReference type="InterPro" id="IPR001401">
    <property type="entry name" value="Dynamin_GTPase"/>
</dbReference>
<evidence type="ECO:0000256" key="2">
    <source>
        <dbReference type="ARBA" id="ARBA00023134"/>
    </source>
</evidence>
<dbReference type="GO" id="GO:0005739">
    <property type="term" value="C:mitochondrion"/>
    <property type="evidence" value="ECO:0007669"/>
    <property type="project" value="TreeGrafter"/>
</dbReference>
<comment type="caution">
    <text evidence="6">The sequence shown here is derived from an EMBL/GenBank/DDBJ whole genome shotgun (WGS) entry which is preliminary data.</text>
</comment>